<reference evidence="2 3" key="1">
    <citation type="submission" date="2024-07" db="EMBL/GenBank/DDBJ databases">
        <title>Section-level genome sequencing and comparative genomics of Aspergillus sections Usti and Cavernicolus.</title>
        <authorList>
            <consortium name="Lawrence Berkeley National Laboratory"/>
            <person name="Nybo J.L."/>
            <person name="Vesth T.C."/>
            <person name="Theobald S."/>
            <person name="Frisvad J.C."/>
            <person name="Larsen T.O."/>
            <person name="Kjaerboelling I."/>
            <person name="Rothschild-Mancinelli K."/>
            <person name="Lyhne E.K."/>
            <person name="Kogle M.E."/>
            <person name="Barry K."/>
            <person name="Clum A."/>
            <person name="Na H."/>
            <person name="Ledsgaard L."/>
            <person name="Lin J."/>
            <person name="Lipzen A."/>
            <person name="Kuo A."/>
            <person name="Riley R."/>
            <person name="Mondo S."/>
            <person name="LaButti K."/>
            <person name="Haridas S."/>
            <person name="Pangalinan J."/>
            <person name="Salamov A.A."/>
            <person name="Simmons B.A."/>
            <person name="Magnuson J.K."/>
            <person name="Chen J."/>
            <person name="Drula E."/>
            <person name="Henrissat B."/>
            <person name="Wiebenga A."/>
            <person name="Lubbers R.J."/>
            <person name="Gomes A.C."/>
            <person name="Macurrencykelacurrency M.R."/>
            <person name="Stajich J."/>
            <person name="Grigoriev I.V."/>
            <person name="Mortensen U.H."/>
            <person name="De vries R.P."/>
            <person name="Baker S.E."/>
            <person name="Andersen M.R."/>
        </authorList>
    </citation>
    <scope>NUCLEOTIDE SEQUENCE [LARGE SCALE GENOMIC DNA]</scope>
    <source>
        <strain evidence="2 3">CBS 756.74</strain>
    </source>
</reference>
<accession>A0ABR4L4S2</accession>
<dbReference type="EMBL" id="JBFXLR010000003">
    <property type="protein sequence ID" value="KAL2859548.1"/>
    <property type="molecule type" value="Genomic_DNA"/>
</dbReference>
<organism evidence="2 3">
    <name type="scientific">Aspergillus pseudodeflectus</name>
    <dbReference type="NCBI Taxonomy" id="176178"/>
    <lineage>
        <taxon>Eukaryota</taxon>
        <taxon>Fungi</taxon>
        <taxon>Dikarya</taxon>
        <taxon>Ascomycota</taxon>
        <taxon>Pezizomycotina</taxon>
        <taxon>Eurotiomycetes</taxon>
        <taxon>Eurotiomycetidae</taxon>
        <taxon>Eurotiales</taxon>
        <taxon>Aspergillaceae</taxon>
        <taxon>Aspergillus</taxon>
        <taxon>Aspergillus subgen. Nidulantes</taxon>
    </lineage>
</organism>
<feature type="chain" id="PRO_5045091187" evidence="1">
    <location>
        <begin position="16"/>
        <end position="138"/>
    </location>
</feature>
<gene>
    <name evidence="2" type="ORF">BJX68DRAFT_261975</name>
</gene>
<sequence length="138" mass="15400">MWLINWLMLAAGVKGEYADAGPRWFTSAALLCNPGATADWPVVGEPSLSPTRRQSSLSDDRVVRGGRISDGEWLDPYIALLARFHDRQFAGSTPSLLQDGAAEFWSQTCWTVRHASIQTAEDRQEEGDYEEQQTMPVQ</sequence>
<evidence type="ECO:0000313" key="3">
    <source>
        <dbReference type="Proteomes" id="UP001610444"/>
    </source>
</evidence>
<keyword evidence="1" id="KW-0732">Signal</keyword>
<proteinExistence type="predicted"/>
<dbReference type="GeneID" id="98159493"/>
<protein>
    <submittedName>
        <fullName evidence="2">Uncharacterized protein</fullName>
    </submittedName>
</protein>
<evidence type="ECO:0000313" key="2">
    <source>
        <dbReference type="EMBL" id="KAL2859548.1"/>
    </source>
</evidence>
<evidence type="ECO:0000256" key="1">
    <source>
        <dbReference type="SAM" id="SignalP"/>
    </source>
</evidence>
<comment type="caution">
    <text evidence="2">The sequence shown here is derived from an EMBL/GenBank/DDBJ whole genome shotgun (WGS) entry which is preliminary data.</text>
</comment>
<name>A0ABR4L4S2_9EURO</name>
<dbReference type="Proteomes" id="UP001610444">
    <property type="component" value="Unassembled WGS sequence"/>
</dbReference>
<feature type="signal peptide" evidence="1">
    <location>
        <begin position="1"/>
        <end position="15"/>
    </location>
</feature>
<dbReference type="RefSeq" id="XP_070904482.1">
    <property type="nucleotide sequence ID" value="XM_071044329.1"/>
</dbReference>
<keyword evidence="3" id="KW-1185">Reference proteome</keyword>